<dbReference type="EMBL" id="JANEYG010000042">
    <property type="protein sequence ID" value="KAJ8916448.1"/>
    <property type="molecule type" value="Genomic_DNA"/>
</dbReference>
<evidence type="ECO:0000313" key="1">
    <source>
        <dbReference type="EMBL" id="KAJ8916448.1"/>
    </source>
</evidence>
<keyword evidence="2" id="KW-1185">Reference proteome</keyword>
<reference evidence="1 2" key="1">
    <citation type="journal article" date="2023" name="Insect Mol. Biol.">
        <title>Genome sequencing provides insights into the evolution of gene families encoding plant cell wall-degrading enzymes in longhorned beetles.</title>
        <authorList>
            <person name="Shin N.R."/>
            <person name="Okamura Y."/>
            <person name="Kirsch R."/>
            <person name="Pauchet Y."/>
        </authorList>
    </citation>
    <scope>NUCLEOTIDE SEQUENCE [LARGE SCALE GENOMIC DNA]</scope>
    <source>
        <strain evidence="1">EAD_L_NR</strain>
    </source>
</reference>
<dbReference type="AlphaFoldDB" id="A0AAV8VQD1"/>
<protein>
    <submittedName>
        <fullName evidence="1">Uncharacterized protein</fullName>
    </submittedName>
</protein>
<gene>
    <name evidence="1" type="ORF">NQ315_014662</name>
</gene>
<organism evidence="1 2">
    <name type="scientific">Exocentrus adspersus</name>
    <dbReference type="NCBI Taxonomy" id="1586481"/>
    <lineage>
        <taxon>Eukaryota</taxon>
        <taxon>Metazoa</taxon>
        <taxon>Ecdysozoa</taxon>
        <taxon>Arthropoda</taxon>
        <taxon>Hexapoda</taxon>
        <taxon>Insecta</taxon>
        <taxon>Pterygota</taxon>
        <taxon>Neoptera</taxon>
        <taxon>Endopterygota</taxon>
        <taxon>Coleoptera</taxon>
        <taxon>Polyphaga</taxon>
        <taxon>Cucujiformia</taxon>
        <taxon>Chrysomeloidea</taxon>
        <taxon>Cerambycidae</taxon>
        <taxon>Lamiinae</taxon>
        <taxon>Acanthocinini</taxon>
        <taxon>Exocentrus</taxon>
    </lineage>
</organism>
<proteinExistence type="predicted"/>
<comment type="caution">
    <text evidence="1">The sequence shown here is derived from an EMBL/GenBank/DDBJ whole genome shotgun (WGS) entry which is preliminary data.</text>
</comment>
<sequence>MRLEGQSVKRGLLWTNEKKTKYMEWTDEEYQEGRFLKVETDNSNGRSEFTYLGSIFSRKPNIGEEIETRIMAGNKCVAGVEAVLSPSAPEVLLCSCNLRVKWIFHLL</sequence>
<name>A0AAV8VQD1_9CUCU</name>
<accession>A0AAV8VQD1</accession>
<evidence type="ECO:0000313" key="2">
    <source>
        <dbReference type="Proteomes" id="UP001159042"/>
    </source>
</evidence>
<dbReference type="Proteomes" id="UP001159042">
    <property type="component" value="Unassembled WGS sequence"/>
</dbReference>